<comment type="caution">
    <text evidence="2">The sequence shown here is derived from an EMBL/GenBank/DDBJ whole genome shotgun (WGS) entry which is preliminary data.</text>
</comment>
<sequence length="63" mass="6887">VYCALVKTLGRRLSGNSGQGKNSKAEENDGPLQGYKRRGSSRLQVTEERQSRAQHRDVEGLGG</sequence>
<reference evidence="2" key="2">
    <citation type="submission" date="2023-03" db="EMBL/GenBank/DDBJ databases">
        <authorList>
            <person name="Inwood S.N."/>
            <person name="Skelly J.G."/>
            <person name="Guhlin J."/>
            <person name="Harrop T.W.R."/>
            <person name="Goldson S.G."/>
            <person name="Dearden P.K."/>
        </authorList>
    </citation>
    <scope>NUCLEOTIDE SEQUENCE</scope>
    <source>
        <strain evidence="2">Irish</strain>
        <tissue evidence="2">Whole body</tissue>
    </source>
</reference>
<dbReference type="EMBL" id="JAQQBS010000260">
    <property type="protein sequence ID" value="KAK0169490.1"/>
    <property type="molecule type" value="Genomic_DNA"/>
</dbReference>
<organism evidence="2 3">
    <name type="scientific">Microctonus aethiopoides</name>
    <dbReference type="NCBI Taxonomy" id="144406"/>
    <lineage>
        <taxon>Eukaryota</taxon>
        <taxon>Metazoa</taxon>
        <taxon>Ecdysozoa</taxon>
        <taxon>Arthropoda</taxon>
        <taxon>Hexapoda</taxon>
        <taxon>Insecta</taxon>
        <taxon>Pterygota</taxon>
        <taxon>Neoptera</taxon>
        <taxon>Endopterygota</taxon>
        <taxon>Hymenoptera</taxon>
        <taxon>Apocrita</taxon>
        <taxon>Ichneumonoidea</taxon>
        <taxon>Braconidae</taxon>
        <taxon>Euphorinae</taxon>
        <taxon>Microctonus</taxon>
    </lineage>
</organism>
<accession>A0AA39FHB5</accession>
<evidence type="ECO:0000256" key="1">
    <source>
        <dbReference type="SAM" id="MobiDB-lite"/>
    </source>
</evidence>
<protein>
    <submittedName>
        <fullName evidence="2">Uncharacterized protein</fullName>
    </submittedName>
</protein>
<keyword evidence="3" id="KW-1185">Reference proteome</keyword>
<feature type="non-terminal residue" evidence="2">
    <location>
        <position position="1"/>
    </location>
</feature>
<evidence type="ECO:0000313" key="2">
    <source>
        <dbReference type="EMBL" id="KAK0169490.1"/>
    </source>
</evidence>
<evidence type="ECO:0000313" key="3">
    <source>
        <dbReference type="Proteomes" id="UP001168990"/>
    </source>
</evidence>
<gene>
    <name evidence="2" type="ORF">PV328_011973</name>
</gene>
<dbReference type="Proteomes" id="UP001168990">
    <property type="component" value="Unassembled WGS sequence"/>
</dbReference>
<reference evidence="2" key="1">
    <citation type="journal article" date="2023" name="bioRxiv">
        <title>Scaffold-level genome assemblies of two parasitoid biocontrol wasps reveal the parthenogenesis mechanism and an associated novel virus.</title>
        <authorList>
            <person name="Inwood S."/>
            <person name="Skelly J."/>
            <person name="Guhlin J."/>
            <person name="Harrop T."/>
            <person name="Goldson S."/>
            <person name="Dearden P."/>
        </authorList>
    </citation>
    <scope>NUCLEOTIDE SEQUENCE</scope>
    <source>
        <strain evidence="2">Irish</strain>
        <tissue evidence="2">Whole body</tissue>
    </source>
</reference>
<dbReference type="AlphaFoldDB" id="A0AA39FHB5"/>
<proteinExistence type="predicted"/>
<name>A0AA39FHB5_9HYME</name>
<feature type="region of interest" description="Disordered" evidence="1">
    <location>
        <begin position="12"/>
        <end position="63"/>
    </location>
</feature>
<feature type="compositionally biased region" description="Basic and acidic residues" evidence="1">
    <location>
        <begin position="45"/>
        <end position="63"/>
    </location>
</feature>